<dbReference type="InterPro" id="IPR013113">
    <property type="entry name" value="SIP_FAD-bd"/>
</dbReference>
<dbReference type="InterPro" id="IPR017927">
    <property type="entry name" value="FAD-bd_FR_type"/>
</dbReference>
<dbReference type="AlphaFoldDB" id="A0A964UKS6"/>
<dbReference type="InterPro" id="IPR039374">
    <property type="entry name" value="SIP_fam"/>
</dbReference>
<dbReference type="OrthoDB" id="3291337at2"/>
<dbReference type="InterPro" id="IPR017938">
    <property type="entry name" value="Riboflavin_synthase-like_b-brl"/>
</dbReference>
<dbReference type="EMBL" id="JAAAHS010000027">
    <property type="protein sequence ID" value="NBE51033.1"/>
    <property type="molecule type" value="Genomic_DNA"/>
</dbReference>
<name>A0A964UKS6_9ACTN</name>
<organism evidence="2 3">
    <name type="scientific">Streptomyces boluensis</name>
    <dbReference type="NCBI Taxonomy" id="1775135"/>
    <lineage>
        <taxon>Bacteria</taxon>
        <taxon>Bacillati</taxon>
        <taxon>Actinomycetota</taxon>
        <taxon>Actinomycetes</taxon>
        <taxon>Kitasatosporales</taxon>
        <taxon>Streptomycetaceae</taxon>
        <taxon>Streptomyces</taxon>
    </lineage>
</organism>
<reference evidence="2" key="1">
    <citation type="submission" date="2020-01" db="EMBL/GenBank/DDBJ databases">
        <title>Whole-genome analyses of novel actinobacteria.</title>
        <authorList>
            <person name="Sahin N."/>
        </authorList>
    </citation>
    <scope>NUCLEOTIDE SEQUENCE</scope>
    <source>
        <strain evidence="2">YC537</strain>
    </source>
</reference>
<dbReference type="Gene3D" id="3.40.50.80">
    <property type="entry name" value="Nucleotide-binding domain of ferredoxin-NADP reductase (FNR) module"/>
    <property type="match status" value="1"/>
</dbReference>
<dbReference type="Proteomes" id="UP000598297">
    <property type="component" value="Unassembled WGS sequence"/>
</dbReference>
<feature type="domain" description="FAD-binding FR-type" evidence="1">
    <location>
        <begin position="8"/>
        <end position="140"/>
    </location>
</feature>
<evidence type="ECO:0000313" key="3">
    <source>
        <dbReference type="Proteomes" id="UP000598297"/>
    </source>
</evidence>
<dbReference type="InterPro" id="IPR039261">
    <property type="entry name" value="FNR_nucleotide-bd"/>
</dbReference>
<dbReference type="GO" id="GO:0016491">
    <property type="term" value="F:oxidoreductase activity"/>
    <property type="evidence" value="ECO:0007669"/>
    <property type="project" value="InterPro"/>
</dbReference>
<protein>
    <submittedName>
        <fullName evidence="2">SIP domain-containing protein</fullName>
    </submittedName>
</protein>
<keyword evidence="3" id="KW-1185">Reference proteome</keyword>
<dbReference type="CDD" id="cd06193">
    <property type="entry name" value="siderophore_interacting"/>
    <property type="match status" value="1"/>
</dbReference>
<dbReference type="SUPFAM" id="SSF63380">
    <property type="entry name" value="Riboflavin synthase domain-like"/>
    <property type="match status" value="1"/>
</dbReference>
<evidence type="ECO:0000313" key="2">
    <source>
        <dbReference type="EMBL" id="NBE51033.1"/>
    </source>
</evidence>
<evidence type="ECO:0000259" key="1">
    <source>
        <dbReference type="PROSITE" id="PS51384"/>
    </source>
</evidence>
<dbReference type="Pfam" id="PF08021">
    <property type="entry name" value="FAD_binding_9"/>
    <property type="match status" value="1"/>
</dbReference>
<dbReference type="PANTHER" id="PTHR30157">
    <property type="entry name" value="FERRIC REDUCTASE, NADPH-DEPENDENT"/>
    <property type="match status" value="1"/>
</dbReference>
<dbReference type="Pfam" id="PF04954">
    <property type="entry name" value="SIP"/>
    <property type="match status" value="1"/>
</dbReference>
<dbReference type="InterPro" id="IPR007037">
    <property type="entry name" value="SIP_rossman_dom"/>
</dbReference>
<sequence>MTAASAPFELFRLEVERVTRLSPSLVRVTFTGAGLDGFASGGLDQSLSLFLPLPGQPEPVLPPASDDPAGWYAAYRAMPHDTRAVMRSYTAREQRRSPADELDIDFAVHPDGGPACAWAERAEPGDRVAVLGPTGPDNNGIRFHRPESAEWVLLWADETALPAAASILESLPAGTKAKVWLEVPYADDQLELKTEADAEIHWLVREVTEASGADRTERTVEAVRAAALPETVPYCWIAGEAGTVKALRRHLVNERQFDRKSVSFTGYWRRGISEDGIREEASA</sequence>
<proteinExistence type="predicted"/>
<dbReference type="Gene3D" id="2.40.30.10">
    <property type="entry name" value="Translation factors"/>
    <property type="match status" value="1"/>
</dbReference>
<dbReference type="PROSITE" id="PS51384">
    <property type="entry name" value="FAD_FR"/>
    <property type="match status" value="1"/>
</dbReference>
<gene>
    <name evidence="2" type="ORF">GUY60_06255</name>
</gene>
<comment type="caution">
    <text evidence="2">The sequence shown here is derived from an EMBL/GenBank/DDBJ whole genome shotgun (WGS) entry which is preliminary data.</text>
</comment>
<dbReference type="RefSeq" id="WP_161694648.1">
    <property type="nucleotide sequence ID" value="NZ_JAAAHS010000027.1"/>
</dbReference>
<dbReference type="PANTHER" id="PTHR30157:SF0">
    <property type="entry name" value="NADPH-DEPENDENT FERRIC-CHELATE REDUCTASE"/>
    <property type="match status" value="1"/>
</dbReference>
<accession>A0A964UKS6</accession>